<evidence type="ECO:0000313" key="5">
    <source>
        <dbReference type="Proteomes" id="UP001303473"/>
    </source>
</evidence>
<dbReference type="PANTHER" id="PTHR34315:SF1">
    <property type="entry name" value="INTRADIOL RING-CLEAVAGE DIOXYGENASES DOMAIN-CONTAINING PROTEIN-RELATED"/>
    <property type="match status" value="1"/>
</dbReference>
<dbReference type="GO" id="GO:0016702">
    <property type="term" value="F:oxidoreductase activity, acting on single donors with incorporation of molecular oxygen, incorporation of two atoms of oxygen"/>
    <property type="evidence" value="ECO:0007669"/>
    <property type="project" value="InterPro"/>
</dbReference>
<dbReference type="CDD" id="cd03457">
    <property type="entry name" value="intradiol_dioxygenase_like"/>
    <property type="match status" value="1"/>
</dbReference>
<gene>
    <name evidence="4" type="ORF">QBC46DRAFT_308926</name>
</gene>
<dbReference type="InterPro" id="IPR000627">
    <property type="entry name" value="Intradiol_dOase_C"/>
</dbReference>
<sequence length="373" mass="39006">MHFSKIAALAAAFGPLVSAHPGHDHKAELAERAAILSKLSRKDLSHCAAKLKARGIEARSIKRRNALAAEILKRSNIKRDVTEVLATSHHSSESYTLATPESTIFATNNSCVLSPEVTEGPYYVAGEYIRQNVIESQAGVNLTLDIQVLDTETCEPVTGAYLEIWHCNSTGVYSGVSASGNGNSATDTSNLDATFLRGVQLTDSDGTVQFDTLFPGHYTGRTNHIHVMVHMNATATTTNNTLLDTTHVGHVGQIFFDQDLVTQVEATSVYAANTQTLTTNDEDGILTQEAATSDPLMEYVLLGSSVDEAGLLGWISFGINTTLSKEVSAAATLYETGGQTNAGSGVGGGPGGPPSGTGVPTGGVPTGTGAPTA</sequence>
<evidence type="ECO:0000259" key="3">
    <source>
        <dbReference type="Pfam" id="PF00775"/>
    </source>
</evidence>
<dbReference type="Proteomes" id="UP001303473">
    <property type="component" value="Unassembled WGS sequence"/>
</dbReference>
<feature type="region of interest" description="Disordered" evidence="1">
    <location>
        <begin position="341"/>
        <end position="373"/>
    </location>
</feature>
<keyword evidence="2" id="KW-0732">Signal</keyword>
<dbReference type="AlphaFoldDB" id="A0AAN6S6W1"/>
<accession>A0AAN6S6W1</accession>
<dbReference type="Pfam" id="PF00775">
    <property type="entry name" value="Dioxygenase_C"/>
    <property type="match status" value="1"/>
</dbReference>
<evidence type="ECO:0000256" key="2">
    <source>
        <dbReference type="SAM" id="SignalP"/>
    </source>
</evidence>
<feature type="signal peptide" evidence="2">
    <location>
        <begin position="1"/>
        <end position="19"/>
    </location>
</feature>
<dbReference type="EMBL" id="MU853772">
    <property type="protein sequence ID" value="KAK3942635.1"/>
    <property type="molecule type" value="Genomic_DNA"/>
</dbReference>
<protein>
    <submittedName>
        <fullName evidence="4">Intradiol ring-cleavage dioxygenase</fullName>
    </submittedName>
</protein>
<dbReference type="GO" id="GO:0008199">
    <property type="term" value="F:ferric iron binding"/>
    <property type="evidence" value="ECO:0007669"/>
    <property type="project" value="InterPro"/>
</dbReference>
<evidence type="ECO:0000256" key="1">
    <source>
        <dbReference type="SAM" id="MobiDB-lite"/>
    </source>
</evidence>
<evidence type="ECO:0000313" key="4">
    <source>
        <dbReference type="EMBL" id="KAK3942635.1"/>
    </source>
</evidence>
<reference evidence="5" key="1">
    <citation type="journal article" date="2023" name="Mol. Phylogenet. Evol.">
        <title>Genome-scale phylogeny and comparative genomics of the fungal order Sordariales.</title>
        <authorList>
            <person name="Hensen N."/>
            <person name="Bonometti L."/>
            <person name="Westerberg I."/>
            <person name="Brannstrom I.O."/>
            <person name="Guillou S."/>
            <person name="Cros-Aarteil S."/>
            <person name="Calhoun S."/>
            <person name="Haridas S."/>
            <person name="Kuo A."/>
            <person name="Mondo S."/>
            <person name="Pangilinan J."/>
            <person name="Riley R."/>
            <person name="LaButti K."/>
            <person name="Andreopoulos B."/>
            <person name="Lipzen A."/>
            <person name="Chen C."/>
            <person name="Yan M."/>
            <person name="Daum C."/>
            <person name="Ng V."/>
            <person name="Clum A."/>
            <person name="Steindorff A."/>
            <person name="Ohm R.A."/>
            <person name="Martin F."/>
            <person name="Silar P."/>
            <person name="Natvig D.O."/>
            <person name="Lalanne C."/>
            <person name="Gautier V."/>
            <person name="Ament-Velasquez S.L."/>
            <person name="Kruys A."/>
            <person name="Hutchinson M.I."/>
            <person name="Powell A.J."/>
            <person name="Barry K."/>
            <person name="Miller A.N."/>
            <person name="Grigoriev I.V."/>
            <person name="Debuchy R."/>
            <person name="Gladieux P."/>
            <person name="Hiltunen Thoren M."/>
            <person name="Johannesson H."/>
        </authorList>
    </citation>
    <scope>NUCLEOTIDE SEQUENCE [LARGE SCALE GENOMIC DNA]</scope>
    <source>
        <strain evidence="5">CBS 340.73</strain>
    </source>
</reference>
<feature type="domain" description="Intradiol ring-cleavage dioxygenases" evidence="3">
    <location>
        <begin position="119"/>
        <end position="262"/>
    </location>
</feature>
<dbReference type="SUPFAM" id="SSF49482">
    <property type="entry name" value="Aromatic compound dioxygenase"/>
    <property type="match status" value="1"/>
</dbReference>
<feature type="chain" id="PRO_5042857958" evidence="2">
    <location>
        <begin position="20"/>
        <end position="373"/>
    </location>
</feature>
<keyword evidence="4" id="KW-0223">Dioxygenase</keyword>
<proteinExistence type="predicted"/>
<dbReference type="Gene3D" id="2.60.130.10">
    <property type="entry name" value="Aromatic compound dioxygenase"/>
    <property type="match status" value="1"/>
</dbReference>
<keyword evidence="4" id="KW-0560">Oxidoreductase</keyword>
<keyword evidence="5" id="KW-1185">Reference proteome</keyword>
<dbReference type="PANTHER" id="PTHR34315">
    <property type="match status" value="1"/>
</dbReference>
<organism evidence="4 5">
    <name type="scientific">Diplogelasinospora grovesii</name>
    <dbReference type="NCBI Taxonomy" id="303347"/>
    <lineage>
        <taxon>Eukaryota</taxon>
        <taxon>Fungi</taxon>
        <taxon>Dikarya</taxon>
        <taxon>Ascomycota</taxon>
        <taxon>Pezizomycotina</taxon>
        <taxon>Sordariomycetes</taxon>
        <taxon>Sordariomycetidae</taxon>
        <taxon>Sordariales</taxon>
        <taxon>Diplogelasinosporaceae</taxon>
        <taxon>Diplogelasinospora</taxon>
    </lineage>
</organism>
<dbReference type="InterPro" id="IPR015889">
    <property type="entry name" value="Intradiol_dOase_core"/>
</dbReference>
<name>A0AAN6S6W1_9PEZI</name>
<comment type="caution">
    <text evidence="4">The sequence shown here is derived from an EMBL/GenBank/DDBJ whole genome shotgun (WGS) entry which is preliminary data.</text>
</comment>